<dbReference type="EMBL" id="MTYH01000073">
    <property type="protein sequence ID" value="PNP40085.1"/>
    <property type="molecule type" value="Genomic_DNA"/>
</dbReference>
<dbReference type="Pfam" id="PF00378">
    <property type="entry name" value="ECH_1"/>
    <property type="match status" value="1"/>
</dbReference>
<evidence type="ECO:0008006" key="3">
    <source>
        <dbReference type="Google" id="ProtNLM"/>
    </source>
</evidence>
<reference evidence="1 2" key="1">
    <citation type="submission" date="2017-02" db="EMBL/GenBank/DDBJ databases">
        <title>Genomes of Trichoderma spp. with biocontrol activity.</title>
        <authorList>
            <person name="Gardiner D."/>
            <person name="Kazan K."/>
            <person name="Vos C."/>
            <person name="Harvey P."/>
        </authorList>
    </citation>
    <scope>NUCLEOTIDE SEQUENCE [LARGE SCALE GENOMIC DNA]</scope>
    <source>
        <strain evidence="1 2">A5MH</strain>
    </source>
</reference>
<evidence type="ECO:0000313" key="2">
    <source>
        <dbReference type="Proteomes" id="UP000236546"/>
    </source>
</evidence>
<sequence>MPYVPEPWSFDDVLKLTKISPAYWRATYNAPPLNLFTPRTYKALRTLVELLENDPAVKVVVFDSSVPDYFMAHYDLLVRQGKENAEGEDAAPETEWPGFVLRFARLSAVTIAEVRGRARGLGSEFILACDIRYASLEKAVFCQPEVGAGLVCGGGGIEWLSRVVGRSRALEILLSSQDFDAATAAQYGYINRAIKDSELSVFVDNFAFRVAGFDKKPLVETKQAVNDRAGLPSLSDLKGSLNIFANSCNWPEATKRVQTLLEMGLQEDGPVERDLGQHVHEVSLKLHGETEDAQ</sequence>
<comment type="caution">
    <text evidence="1">The sequence shown here is derived from an EMBL/GenBank/DDBJ whole genome shotgun (WGS) entry which is preliminary data.</text>
</comment>
<dbReference type="Proteomes" id="UP000236546">
    <property type="component" value="Unassembled WGS sequence"/>
</dbReference>
<dbReference type="AlphaFoldDB" id="A0A2K0T3J9"/>
<dbReference type="CDD" id="cd06558">
    <property type="entry name" value="crotonase-like"/>
    <property type="match status" value="1"/>
</dbReference>
<dbReference type="PANTHER" id="PTHR43459">
    <property type="entry name" value="ENOYL-COA HYDRATASE"/>
    <property type="match status" value="1"/>
</dbReference>
<dbReference type="PANTHER" id="PTHR43459:SF1">
    <property type="entry name" value="EG:BACN32G11.4 PROTEIN"/>
    <property type="match status" value="1"/>
</dbReference>
<dbReference type="InterPro" id="IPR029045">
    <property type="entry name" value="ClpP/crotonase-like_dom_sf"/>
</dbReference>
<organism evidence="1 2">
    <name type="scientific">Trichoderma gamsii</name>
    <dbReference type="NCBI Taxonomy" id="398673"/>
    <lineage>
        <taxon>Eukaryota</taxon>
        <taxon>Fungi</taxon>
        <taxon>Dikarya</taxon>
        <taxon>Ascomycota</taxon>
        <taxon>Pezizomycotina</taxon>
        <taxon>Sordariomycetes</taxon>
        <taxon>Hypocreomycetidae</taxon>
        <taxon>Hypocreales</taxon>
        <taxon>Hypocreaceae</taxon>
        <taxon>Trichoderma</taxon>
    </lineage>
</organism>
<dbReference type="InterPro" id="IPR001753">
    <property type="entry name" value="Enoyl-CoA_hydra/iso"/>
</dbReference>
<dbReference type="Gene3D" id="3.90.226.10">
    <property type="entry name" value="2-enoyl-CoA Hydratase, Chain A, domain 1"/>
    <property type="match status" value="1"/>
</dbReference>
<name>A0A2K0T3J9_9HYPO</name>
<proteinExistence type="predicted"/>
<gene>
    <name evidence="1" type="ORF">TGAMA5MH_08007</name>
</gene>
<dbReference type="OrthoDB" id="410701at2759"/>
<protein>
    <recommendedName>
        <fullName evidence="3">Enoyl-CoA hydratase</fullName>
    </recommendedName>
</protein>
<evidence type="ECO:0000313" key="1">
    <source>
        <dbReference type="EMBL" id="PNP40085.1"/>
    </source>
</evidence>
<dbReference type="SUPFAM" id="SSF52096">
    <property type="entry name" value="ClpP/crotonase"/>
    <property type="match status" value="1"/>
</dbReference>
<accession>A0A2K0T3J9</accession>